<keyword evidence="3" id="KW-1185">Reference proteome</keyword>
<keyword evidence="1" id="KW-0812">Transmembrane</keyword>
<dbReference type="EMBL" id="CAJNJA010090164">
    <property type="protein sequence ID" value="CAE7940013.1"/>
    <property type="molecule type" value="Genomic_DNA"/>
</dbReference>
<dbReference type="Proteomes" id="UP000601435">
    <property type="component" value="Unassembled WGS sequence"/>
</dbReference>
<dbReference type="Gene3D" id="3.40.50.1820">
    <property type="entry name" value="alpha/beta hydrolase"/>
    <property type="match status" value="1"/>
</dbReference>
<evidence type="ECO:0000313" key="3">
    <source>
        <dbReference type="Proteomes" id="UP000601435"/>
    </source>
</evidence>
<sequence>RFNGFPQQLDAGIYWFGPDDQSEKATGYPSKFYDPSKPTMLYFHGWTGEGQGWTSRCKRLTTRCHPDICPNGGGQPLVNSWLDEGWNVGFFYWDQFADEACVRDAEQKLWFDKRGDGFRWKAYNLSSGVAYYQNYNEALDELSVADMCALNVKKAMGSFGGSQVRFVGHSLGAQLAVRCASMLHVEDHPAAPGRLSLLEPYFSKHSHLFFGCHGEVTTHEGMGDFAERLTVEYVQNMWKRKKVVTDVYKSSLLTEKAPEDSPYTELKNIVENGAVGGFEHTLVGNLGAGLVGEDLERASTLVEYEPDWCEGVKTDVSGDVEHLGCRHCAVMPLYLLSFGRRAPELSPPIRSAEPGSALSSCMTPSASCLDEQVREWVQRQLDMQPAHQSWKQTGGSNTFDGSDDSFILNPSIKQGIKLGLQSANSLVQLPVKREKPEDLTFTRVVTTPSLFLLAAVAIMCTVAGCVVVLLPFLHRRHDSDDESLATSRPYSRKDYNYKDPYNHKDPELGLGYENLLASPGGSFASSYSGQRIVLATPPGVASPGVTSPAVTSPGFAHSVYTHVNRVS</sequence>
<protein>
    <submittedName>
        <fullName evidence="2">TTL1 protein</fullName>
    </submittedName>
</protein>
<dbReference type="SUPFAM" id="SSF53474">
    <property type="entry name" value="alpha/beta-Hydrolases"/>
    <property type="match status" value="1"/>
</dbReference>
<evidence type="ECO:0000313" key="2">
    <source>
        <dbReference type="EMBL" id="CAE7940013.1"/>
    </source>
</evidence>
<name>A0A813C6M5_9DINO</name>
<dbReference type="AlphaFoldDB" id="A0A813C6M5"/>
<feature type="transmembrane region" description="Helical" evidence="1">
    <location>
        <begin position="450"/>
        <end position="473"/>
    </location>
</feature>
<evidence type="ECO:0000256" key="1">
    <source>
        <dbReference type="SAM" id="Phobius"/>
    </source>
</evidence>
<feature type="non-terminal residue" evidence="2">
    <location>
        <position position="567"/>
    </location>
</feature>
<gene>
    <name evidence="2" type="primary">TTL1</name>
    <name evidence="2" type="ORF">SNEC2469_LOCUS33732</name>
</gene>
<keyword evidence="1" id="KW-1133">Transmembrane helix</keyword>
<reference evidence="2" key="1">
    <citation type="submission" date="2021-02" db="EMBL/GenBank/DDBJ databases">
        <authorList>
            <person name="Dougan E. K."/>
            <person name="Rhodes N."/>
            <person name="Thang M."/>
            <person name="Chan C."/>
        </authorList>
    </citation>
    <scope>NUCLEOTIDE SEQUENCE</scope>
</reference>
<keyword evidence="1" id="KW-0472">Membrane</keyword>
<dbReference type="InterPro" id="IPR029058">
    <property type="entry name" value="AB_hydrolase_fold"/>
</dbReference>
<accession>A0A813C6M5</accession>
<organism evidence="2 3">
    <name type="scientific">Symbiodinium necroappetens</name>
    <dbReference type="NCBI Taxonomy" id="1628268"/>
    <lineage>
        <taxon>Eukaryota</taxon>
        <taxon>Sar</taxon>
        <taxon>Alveolata</taxon>
        <taxon>Dinophyceae</taxon>
        <taxon>Suessiales</taxon>
        <taxon>Symbiodiniaceae</taxon>
        <taxon>Symbiodinium</taxon>
    </lineage>
</organism>
<proteinExistence type="predicted"/>
<comment type="caution">
    <text evidence="2">The sequence shown here is derived from an EMBL/GenBank/DDBJ whole genome shotgun (WGS) entry which is preliminary data.</text>
</comment>
<dbReference type="OrthoDB" id="429467at2759"/>